<organism evidence="1">
    <name type="scientific">uncultured Nocardioidaceae bacterium</name>
    <dbReference type="NCBI Taxonomy" id="253824"/>
    <lineage>
        <taxon>Bacteria</taxon>
        <taxon>Bacillati</taxon>
        <taxon>Actinomycetota</taxon>
        <taxon>Actinomycetes</taxon>
        <taxon>Propionibacteriales</taxon>
        <taxon>Nocardioidaceae</taxon>
        <taxon>environmental samples</taxon>
    </lineage>
</organism>
<dbReference type="AlphaFoldDB" id="A0A6J4L3V9"/>
<reference evidence="1" key="1">
    <citation type="submission" date="2020-02" db="EMBL/GenBank/DDBJ databases">
        <authorList>
            <person name="Meier V. D."/>
        </authorList>
    </citation>
    <scope>NUCLEOTIDE SEQUENCE</scope>
    <source>
        <strain evidence="1">AVDCRST_MAG46</strain>
    </source>
</reference>
<name>A0A6J4L3V9_9ACTN</name>
<dbReference type="Pfam" id="PF04525">
    <property type="entry name" value="LOR"/>
    <property type="match status" value="1"/>
</dbReference>
<evidence type="ECO:0000313" key="1">
    <source>
        <dbReference type="EMBL" id="CAA9321563.1"/>
    </source>
</evidence>
<accession>A0A6J4L3V9</accession>
<dbReference type="InterPro" id="IPR007612">
    <property type="entry name" value="LOR"/>
</dbReference>
<dbReference type="EMBL" id="CADCUD010000061">
    <property type="protein sequence ID" value="CAA9321563.1"/>
    <property type="molecule type" value="Genomic_DNA"/>
</dbReference>
<gene>
    <name evidence="1" type="ORF">AVDCRST_MAG46-860</name>
</gene>
<protein>
    <submittedName>
        <fullName evidence="1">Uncharacterized protein</fullName>
    </submittedName>
</protein>
<sequence length="207" mass="24384">MPADLDVNAHDVFLLRQKWTMVINRYIFSLPNLDDEEGWTIAFVEQKRFKFKEDIRFYTDETKRTELLRIKARQRFDPRARYDVTGPGGEKIGEIQKVFGQSLLRSTYRLFDAHGFQTCEARERSLPVALLRRVVGFVPYVGQWSNWLPIPYHFVFTRGDQVLVHHVRQRWKLNDHYTIDCRPDSGRTLDRRLVLAAAVGMDALQGR</sequence>
<proteinExistence type="predicted"/>